<dbReference type="InterPro" id="IPR006116">
    <property type="entry name" value="NT_2-5OAS_ClassI-CCAase"/>
</dbReference>
<dbReference type="InterPro" id="IPR043519">
    <property type="entry name" value="NT_sf"/>
</dbReference>
<evidence type="ECO:0000313" key="2">
    <source>
        <dbReference type="EMBL" id="BBZ06872.1"/>
    </source>
</evidence>
<gene>
    <name evidence="2" type="ORF">MDOR_10410</name>
</gene>
<dbReference type="EMBL" id="AP022605">
    <property type="protein sequence ID" value="BBZ06872.1"/>
    <property type="molecule type" value="Genomic_DNA"/>
</dbReference>
<dbReference type="AlphaFoldDB" id="A0A7I7VQB6"/>
<dbReference type="GO" id="GO:0051607">
    <property type="term" value="P:defense response to virus"/>
    <property type="evidence" value="ECO:0007669"/>
    <property type="project" value="UniProtKB-KW"/>
</dbReference>
<organism evidence="2 3">
    <name type="scientific">Mycolicibacterium doricum</name>
    <dbReference type="NCBI Taxonomy" id="126673"/>
    <lineage>
        <taxon>Bacteria</taxon>
        <taxon>Bacillati</taxon>
        <taxon>Actinomycetota</taxon>
        <taxon>Actinomycetes</taxon>
        <taxon>Mycobacteriales</taxon>
        <taxon>Mycobacteriaceae</taxon>
        <taxon>Mycolicibacterium</taxon>
    </lineage>
</organism>
<evidence type="ECO:0008006" key="4">
    <source>
        <dbReference type="Google" id="ProtNLM"/>
    </source>
</evidence>
<keyword evidence="1" id="KW-0051">Antiviral defense</keyword>
<dbReference type="Pfam" id="PF18144">
    <property type="entry name" value="SMODS"/>
    <property type="match status" value="1"/>
</dbReference>
<proteinExistence type="predicted"/>
<dbReference type="GO" id="GO:0016779">
    <property type="term" value="F:nucleotidyltransferase activity"/>
    <property type="evidence" value="ECO:0007669"/>
    <property type="project" value="InterPro"/>
</dbReference>
<accession>A0A7I7VQB6</accession>
<protein>
    <recommendedName>
        <fullName evidence="4">Nucleotidyltransferase</fullName>
    </recommendedName>
</protein>
<dbReference type="SUPFAM" id="SSF81301">
    <property type="entry name" value="Nucleotidyltransferase"/>
    <property type="match status" value="1"/>
</dbReference>
<reference evidence="2 3" key="1">
    <citation type="journal article" date="2019" name="Emerg. Microbes Infect.">
        <title>Comprehensive subspecies identification of 175 nontuberculous mycobacteria species based on 7547 genomic profiles.</title>
        <authorList>
            <person name="Matsumoto Y."/>
            <person name="Kinjo T."/>
            <person name="Motooka D."/>
            <person name="Nabeya D."/>
            <person name="Jung N."/>
            <person name="Uechi K."/>
            <person name="Horii T."/>
            <person name="Iida T."/>
            <person name="Fujita J."/>
            <person name="Nakamura S."/>
        </authorList>
    </citation>
    <scope>NUCLEOTIDE SEQUENCE [LARGE SCALE GENOMIC DNA]</scope>
    <source>
        <strain evidence="2 3">JCM 12405</strain>
    </source>
</reference>
<sequence>MKTDTSTQFAEFADAIKLKQTQVERIESARTSLTKLLKESYDLSEDDVFVQGSYANNTAVRPVEGGEYDIDIVVVSADSEEGATEAIHDLFEKLEDSRYKDMIMERKPCVRVTHADEVIGGFHVDVIPLRVSTSDEHDAPYEAPRKGSGWHGTAPGEYTDWCSGQGERFQRTVMMFKRWRDEQQDVRKAVKSIVLQVLISEYMPADIDDDARRVAVTFAGMHEELKDLESAPEVLNPVLESEDLAARWSDTDLLNFKTELESAAELASEADEADTLVCRLPGAWDQCDLILPG</sequence>
<dbReference type="CDD" id="cd05400">
    <property type="entry name" value="NT_2-5OAS_ClassI-CCAase"/>
    <property type="match status" value="1"/>
</dbReference>
<dbReference type="RefSeq" id="WP_163784096.1">
    <property type="nucleotide sequence ID" value="NZ_AP022605.1"/>
</dbReference>
<dbReference type="KEGG" id="mdr:MDOR_10410"/>
<evidence type="ECO:0000313" key="3">
    <source>
        <dbReference type="Proteomes" id="UP000467201"/>
    </source>
</evidence>
<dbReference type="Proteomes" id="UP000467201">
    <property type="component" value="Chromosome"/>
</dbReference>
<name>A0A7I7VQB6_9MYCO</name>
<dbReference type="Gene3D" id="3.30.460.10">
    <property type="entry name" value="Beta Polymerase, domain 2"/>
    <property type="match status" value="1"/>
</dbReference>
<evidence type="ECO:0000256" key="1">
    <source>
        <dbReference type="ARBA" id="ARBA00023118"/>
    </source>
</evidence>